<evidence type="ECO:0000256" key="1">
    <source>
        <dbReference type="SAM" id="Phobius"/>
    </source>
</evidence>
<dbReference type="KEGG" id="hadh:FRZ61_04370"/>
<feature type="transmembrane region" description="Helical" evidence="1">
    <location>
        <begin position="289"/>
        <end position="308"/>
    </location>
</feature>
<keyword evidence="1" id="KW-0812">Transmembrane</keyword>
<dbReference type="Gene3D" id="3.90.550.10">
    <property type="entry name" value="Spore Coat Polysaccharide Biosynthesis Protein SpsA, Chain A"/>
    <property type="match status" value="1"/>
</dbReference>
<gene>
    <name evidence="3" type="ORF">FRZ61_04370</name>
</gene>
<dbReference type="NCBIfam" id="TIGR03469">
    <property type="entry name" value="HpnB"/>
    <property type="match status" value="1"/>
</dbReference>
<accession>A0A5J6MWF5</accession>
<dbReference type="Proteomes" id="UP000325797">
    <property type="component" value="Chromosome"/>
</dbReference>
<keyword evidence="1" id="KW-1133">Transmembrane helix</keyword>
<protein>
    <submittedName>
        <fullName evidence="3">Glycosyl transferase family 2</fullName>
    </submittedName>
</protein>
<evidence type="ECO:0000313" key="3">
    <source>
        <dbReference type="EMBL" id="QEX20520.1"/>
    </source>
</evidence>
<proteinExistence type="predicted"/>
<organism evidence="3 4">
    <name type="scientific">Hypericibacter adhaerens</name>
    <dbReference type="NCBI Taxonomy" id="2602016"/>
    <lineage>
        <taxon>Bacteria</taxon>
        <taxon>Pseudomonadati</taxon>
        <taxon>Pseudomonadota</taxon>
        <taxon>Alphaproteobacteria</taxon>
        <taxon>Rhodospirillales</taxon>
        <taxon>Dongiaceae</taxon>
        <taxon>Hypericibacter</taxon>
    </lineage>
</organism>
<dbReference type="SUPFAM" id="SSF53448">
    <property type="entry name" value="Nucleotide-diphospho-sugar transferases"/>
    <property type="match status" value="1"/>
</dbReference>
<reference evidence="3 4" key="1">
    <citation type="submission" date="2019-08" db="EMBL/GenBank/DDBJ databases">
        <title>Hyperibacter terrae gen. nov., sp. nov. and Hyperibacter viscosus sp. nov., two new members in the family Rhodospirillaceae isolated from the rhizosphere of Hypericum perforatum.</title>
        <authorList>
            <person name="Noviana Z."/>
        </authorList>
    </citation>
    <scope>NUCLEOTIDE SEQUENCE [LARGE SCALE GENOMIC DNA]</scope>
    <source>
        <strain evidence="3 4">R5959</strain>
    </source>
</reference>
<dbReference type="PANTHER" id="PTHR43646">
    <property type="entry name" value="GLYCOSYLTRANSFERASE"/>
    <property type="match status" value="1"/>
</dbReference>
<dbReference type="EMBL" id="CP042582">
    <property type="protein sequence ID" value="QEX20520.1"/>
    <property type="molecule type" value="Genomic_DNA"/>
</dbReference>
<keyword evidence="3" id="KW-0808">Transferase</keyword>
<sequence length="394" mass="42670">MLFGIAALSLAVWIYLLLFHGGFWRARERLPQQPPVPARWPSVVAVLPARDEAETIQAVLEHLVAQDYPGPLSILLVDDNSSDGTGTIAQEVARRAPSDRPVIVVDGAPLPEGWTGKLWALSQGVAQGLTLEPRPAFFLFTDADIGHGPRQLRRLVAQAEASGSDLVSLMARLRCASFWERLLIPAFVYFFQKLYPFAWANDPRRRTAAAAGGCVLIRESALARIGGIAAIRGKLIDDCSLARAVKAAGGRTWLGLADDTVSLRGYTELGPIWSMVARSAYTQLLHSPLLLVGTVIGMALLYLAPPLLALTWPLHRDAPAGLAGALAWLLMAASYGPMLRYYGRSPVEGLLLPVAGFLYTAMTIDSARLYYGRGGNRWKGRDYGRAGTANRSAS</sequence>
<feature type="transmembrane region" description="Helical" evidence="1">
    <location>
        <begin position="320"/>
        <end position="338"/>
    </location>
</feature>
<dbReference type="GO" id="GO:0016740">
    <property type="term" value="F:transferase activity"/>
    <property type="evidence" value="ECO:0007669"/>
    <property type="project" value="UniProtKB-KW"/>
</dbReference>
<feature type="domain" description="Glycosyltransferase 2-like" evidence="2">
    <location>
        <begin position="46"/>
        <end position="225"/>
    </location>
</feature>
<dbReference type="AlphaFoldDB" id="A0A5J6MWF5"/>
<feature type="transmembrane region" description="Helical" evidence="1">
    <location>
        <begin position="350"/>
        <end position="371"/>
    </location>
</feature>
<dbReference type="PANTHER" id="PTHR43646:SF3">
    <property type="entry name" value="SLR1566 PROTEIN"/>
    <property type="match status" value="1"/>
</dbReference>
<feature type="transmembrane region" description="Helical" evidence="1">
    <location>
        <begin position="6"/>
        <end position="24"/>
    </location>
</feature>
<dbReference type="Pfam" id="PF00535">
    <property type="entry name" value="Glycos_transf_2"/>
    <property type="match status" value="1"/>
</dbReference>
<evidence type="ECO:0000259" key="2">
    <source>
        <dbReference type="Pfam" id="PF00535"/>
    </source>
</evidence>
<evidence type="ECO:0000313" key="4">
    <source>
        <dbReference type="Proteomes" id="UP000325797"/>
    </source>
</evidence>
<dbReference type="InterPro" id="IPR029044">
    <property type="entry name" value="Nucleotide-diphossugar_trans"/>
</dbReference>
<keyword evidence="4" id="KW-1185">Reference proteome</keyword>
<dbReference type="InterPro" id="IPR017832">
    <property type="entry name" value="Glyco_trans_2_hopen-assoc_HpnB"/>
</dbReference>
<dbReference type="InterPro" id="IPR001173">
    <property type="entry name" value="Glyco_trans_2-like"/>
</dbReference>
<keyword evidence="1" id="KW-0472">Membrane</keyword>
<name>A0A5J6MWF5_9PROT</name>